<dbReference type="AlphaFoldDB" id="A0A1J8QE10"/>
<evidence type="ECO:0000256" key="1">
    <source>
        <dbReference type="SAM" id="MobiDB-lite"/>
    </source>
</evidence>
<evidence type="ECO:0000313" key="3">
    <source>
        <dbReference type="EMBL" id="OJA18187.1"/>
    </source>
</evidence>
<dbReference type="GO" id="GO:0003676">
    <property type="term" value="F:nucleic acid binding"/>
    <property type="evidence" value="ECO:0007669"/>
    <property type="project" value="InterPro"/>
</dbReference>
<feature type="domain" description="RNase H type-1" evidence="2">
    <location>
        <begin position="1"/>
        <end position="40"/>
    </location>
</feature>
<reference evidence="3 4" key="1">
    <citation type="submission" date="2016-03" db="EMBL/GenBank/DDBJ databases">
        <title>Comparative genomics of the ectomycorrhizal sister species Rhizopogon vinicolor and Rhizopogon vesiculosus (Basidiomycota: Boletales) reveals a divergence of the mating type B locus.</title>
        <authorList>
            <person name="Mujic A.B."/>
            <person name="Kuo A."/>
            <person name="Tritt A."/>
            <person name="Lipzen A."/>
            <person name="Chen C."/>
            <person name="Johnson J."/>
            <person name="Sharma A."/>
            <person name="Barry K."/>
            <person name="Grigoriev I.V."/>
            <person name="Spatafora J.W."/>
        </authorList>
    </citation>
    <scope>NUCLEOTIDE SEQUENCE [LARGE SCALE GENOMIC DNA]</scope>
    <source>
        <strain evidence="3 4">AM-OR11-056</strain>
    </source>
</reference>
<comment type="caution">
    <text evidence="3">The sequence shown here is derived from an EMBL/GenBank/DDBJ whole genome shotgun (WGS) entry which is preliminary data.</text>
</comment>
<keyword evidence="4" id="KW-1185">Reference proteome</keyword>
<dbReference type="Gene3D" id="3.30.420.10">
    <property type="entry name" value="Ribonuclease H-like superfamily/Ribonuclease H"/>
    <property type="match status" value="1"/>
</dbReference>
<evidence type="ECO:0000259" key="2">
    <source>
        <dbReference type="PROSITE" id="PS50879"/>
    </source>
</evidence>
<protein>
    <recommendedName>
        <fullName evidence="2">RNase H type-1 domain-containing protein</fullName>
    </recommendedName>
</protein>
<organism evidence="3 4">
    <name type="scientific">Rhizopogon vesiculosus</name>
    <dbReference type="NCBI Taxonomy" id="180088"/>
    <lineage>
        <taxon>Eukaryota</taxon>
        <taxon>Fungi</taxon>
        <taxon>Dikarya</taxon>
        <taxon>Basidiomycota</taxon>
        <taxon>Agaricomycotina</taxon>
        <taxon>Agaricomycetes</taxon>
        <taxon>Agaricomycetidae</taxon>
        <taxon>Boletales</taxon>
        <taxon>Suillineae</taxon>
        <taxon>Rhizopogonaceae</taxon>
        <taxon>Rhizopogon</taxon>
    </lineage>
</organism>
<proteinExistence type="predicted"/>
<dbReference type="GO" id="GO:0004523">
    <property type="term" value="F:RNA-DNA hybrid ribonuclease activity"/>
    <property type="evidence" value="ECO:0007669"/>
    <property type="project" value="InterPro"/>
</dbReference>
<dbReference type="STRING" id="180088.A0A1J8QE10"/>
<feature type="compositionally biased region" description="Basic and acidic residues" evidence="1">
    <location>
        <begin position="1"/>
        <end position="14"/>
    </location>
</feature>
<dbReference type="Proteomes" id="UP000183567">
    <property type="component" value="Unassembled WGS sequence"/>
</dbReference>
<dbReference type="PROSITE" id="PS50879">
    <property type="entry name" value="RNASE_H_1"/>
    <property type="match status" value="1"/>
</dbReference>
<feature type="compositionally biased region" description="Basic and acidic residues" evidence="1">
    <location>
        <begin position="23"/>
        <end position="35"/>
    </location>
</feature>
<name>A0A1J8QE10_9AGAM</name>
<feature type="region of interest" description="Disordered" evidence="1">
    <location>
        <begin position="1"/>
        <end position="42"/>
    </location>
</feature>
<evidence type="ECO:0000313" key="4">
    <source>
        <dbReference type="Proteomes" id="UP000183567"/>
    </source>
</evidence>
<gene>
    <name evidence="3" type="ORF">AZE42_13397</name>
</gene>
<dbReference type="InterPro" id="IPR002156">
    <property type="entry name" value="RNaseH_domain"/>
</dbReference>
<accession>A0A1J8QE10</accession>
<dbReference type="OrthoDB" id="2671200at2759"/>
<dbReference type="InterPro" id="IPR036397">
    <property type="entry name" value="RNaseH_sf"/>
</dbReference>
<sequence length="220" mass="25217">MMQKIAKDHPDQDITLRWSPGHEGVHGNEEADKQAKMAASGKQHNSCRSALPTFLRHGSLPLSISALKQAHHKDTHARWSRMWAESPRYTRLHQLDPLILKRSFIKLTTKFSKRLTGLLLSLRTRHVPLNLHLHRLGKSDSPRCPYCPTIDETVHHFLFDCSQYQRERHILACALGRQATSLPYLLAEAEATPHLTRYVNATRRFKPTFGEILMPALEPD</sequence>
<dbReference type="EMBL" id="LVVM01001591">
    <property type="protein sequence ID" value="OJA18187.1"/>
    <property type="molecule type" value="Genomic_DNA"/>
</dbReference>
<dbReference type="SUPFAM" id="SSF53098">
    <property type="entry name" value="Ribonuclease H-like"/>
    <property type="match status" value="1"/>
</dbReference>
<dbReference type="InterPro" id="IPR012337">
    <property type="entry name" value="RNaseH-like_sf"/>
</dbReference>